<gene>
    <name evidence="1" type="ORF">SOCE26_074540</name>
</gene>
<proteinExistence type="predicted"/>
<dbReference type="EMBL" id="CP012673">
    <property type="protein sequence ID" value="AUX45952.1"/>
    <property type="molecule type" value="Genomic_DNA"/>
</dbReference>
<name>A0A2L0F317_SORCE</name>
<accession>A0A2L0F317</accession>
<protein>
    <submittedName>
        <fullName evidence="1">Uncharacterized protein</fullName>
    </submittedName>
</protein>
<organism evidence="1 2">
    <name type="scientific">Sorangium cellulosum</name>
    <name type="common">Polyangium cellulosum</name>
    <dbReference type="NCBI Taxonomy" id="56"/>
    <lineage>
        <taxon>Bacteria</taxon>
        <taxon>Pseudomonadati</taxon>
        <taxon>Myxococcota</taxon>
        <taxon>Polyangia</taxon>
        <taxon>Polyangiales</taxon>
        <taxon>Polyangiaceae</taxon>
        <taxon>Sorangium</taxon>
    </lineage>
</organism>
<dbReference type="Proteomes" id="UP000238348">
    <property type="component" value="Chromosome"/>
</dbReference>
<evidence type="ECO:0000313" key="2">
    <source>
        <dbReference type="Proteomes" id="UP000238348"/>
    </source>
</evidence>
<reference evidence="1 2" key="1">
    <citation type="submission" date="2015-09" db="EMBL/GenBank/DDBJ databases">
        <title>Sorangium comparison.</title>
        <authorList>
            <person name="Zaburannyi N."/>
            <person name="Bunk B."/>
            <person name="Overmann J."/>
            <person name="Mueller R."/>
        </authorList>
    </citation>
    <scope>NUCLEOTIDE SEQUENCE [LARGE SCALE GENOMIC DNA]</scope>
    <source>
        <strain evidence="1 2">So ce26</strain>
    </source>
</reference>
<dbReference type="RefSeq" id="WP_104984250.1">
    <property type="nucleotide sequence ID" value="NZ_CP012673.1"/>
</dbReference>
<evidence type="ECO:0000313" key="1">
    <source>
        <dbReference type="EMBL" id="AUX45952.1"/>
    </source>
</evidence>
<sequence>MLERAAAREGRALRDVIAAVDVICKGGAQAKVVPGAGSAPKQVTLQQFGELWPSGELAVQLGEGGGRLLWRATSRPRAVLASEQKAHGASGYALVLLTRNLHRALLAL</sequence>
<dbReference type="AlphaFoldDB" id="A0A2L0F317"/>